<feature type="domain" description="ABC transmembrane type-1" evidence="11">
    <location>
        <begin position="70"/>
        <end position="277"/>
    </location>
</feature>
<reference evidence="12 13" key="1">
    <citation type="submission" date="2018-06" db="EMBL/GenBank/DDBJ databases">
        <authorList>
            <consortium name="Pathogen Informatics"/>
            <person name="Doyle S."/>
        </authorList>
    </citation>
    <scope>NUCLEOTIDE SEQUENCE [LARGE SCALE GENOMIC DNA]</scope>
    <source>
        <strain evidence="12 13">NCTC12092</strain>
    </source>
</reference>
<evidence type="ECO:0000256" key="8">
    <source>
        <dbReference type="ARBA" id="ARBA00023136"/>
    </source>
</evidence>
<dbReference type="InterPro" id="IPR035906">
    <property type="entry name" value="MetI-like_sf"/>
</dbReference>
<accession>A0A380JTC2</accession>
<comment type="function">
    <text evidence="10">Part of the binding-protein-dependent transport system for phosphate; probably responsible for the translocation of the substrate across the membrane.</text>
</comment>
<dbReference type="RefSeq" id="WP_115251133.1">
    <property type="nucleotide sequence ID" value="NZ_UHFF01000002.1"/>
</dbReference>
<feature type="transmembrane region" description="Helical" evidence="9">
    <location>
        <begin position="65"/>
        <end position="98"/>
    </location>
</feature>
<proteinExistence type="inferred from homology"/>
<evidence type="ECO:0000256" key="10">
    <source>
        <dbReference type="RuleBase" id="RU363054"/>
    </source>
</evidence>
<keyword evidence="6 9" id="KW-0812">Transmembrane</keyword>
<dbReference type="Gene3D" id="1.10.3720.10">
    <property type="entry name" value="MetI-like"/>
    <property type="match status" value="1"/>
</dbReference>
<evidence type="ECO:0000256" key="9">
    <source>
        <dbReference type="RuleBase" id="RU363032"/>
    </source>
</evidence>
<dbReference type="AlphaFoldDB" id="A0A380JTC2"/>
<feature type="transmembrane region" description="Helical" evidence="9">
    <location>
        <begin position="143"/>
        <end position="162"/>
    </location>
</feature>
<dbReference type="GO" id="GO:0006817">
    <property type="term" value="P:phosphate ion transport"/>
    <property type="evidence" value="ECO:0007669"/>
    <property type="project" value="UniProtKB-KW"/>
</dbReference>
<evidence type="ECO:0000256" key="6">
    <source>
        <dbReference type="ARBA" id="ARBA00022692"/>
    </source>
</evidence>
<dbReference type="InterPro" id="IPR011864">
    <property type="entry name" value="Phosphate_PstC"/>
</dbReference>
<dbReference type="GO" id="GO:0005315">
    <property type="term" value="F:phosphate transmembrane transporter activity"/>
    <property type="evidence" value="ECO:0007669"/>
    <property type="project" value="InterPro"/>
</dbReference>
<dbReference type="EMBL" id="UHFF01000002">
    <property type="protein sequence ID" value="SUN47228.1"/>
    <property type="molecule type" value="Genomic_DNA"/>
</dbReference>
<evidence type="ECO:0000313" key="13">
    <source>
        <dbReference type="Proteomes" id="UP000254461"/>
    </source>
</evidence>
<dbReference type="GO" id="GO:0005886">
    <property type="term" value="C:plasma membrane"/>
    <property type="evidence" value="ECO:0007669"/>
    <property type="project" value="UniProtKB-SubCell"/>
</dbReference>
<dbReference type="InterPro" id="IPR000515">
    <property type="entry name" value="MetI-like"/>
</dbReference>
<evidence type="ECO:0000256" key="2">
    <source>
        <dbReference type="ARBA" id="ARBA00007069"/>
    </source>
</evidence>
<feature type="transmembrane region" description="Helical" evidence="9">
    <location>
        <begin position="201"/>
        <end position="223"/>
    </location>
</feature>
<evidence type="ECO:0000256" key="5">
    <source>
        <dbReference type="ARBA" id="ARBA00022592"/>
    </source>
</evidence>
<feature type="transmembrane region" description="Helical" evidence="9">
    <location>
        <begin position="258"/>
        <end position="280"/>
    </location>
</feature>
<keyword evidence="5 10" id="KW-0592">Phosphate transport</keyword>
<protein>
    <recommendedName>
        <fullName evidence="10">Phosphate transport system permease protein</fullName>
    </recommendedName>
</protein>
<comment type="similarity">
    <text evidence="2 10">Belongs to the binding-protein-dependent transport system permease family. CysTW subfamily.</text>
</comment>
<keyword evidence="4 10" id="KW-1003">Cell membrane</keyword>
<dbReference type="PANTHER" id="PTHR30425:SF1">
    <property type="entry name" value="PHOSPHATE TRANSPORT SYSTEM PERMEASE PROTEIN PSTC"/>
    <property type="match status" value="1"/>
</dbReference>
<evidence type="ECO:0000313" key="12">
    <source>
        <dbReference type="EMBL" id="SUN47228.1"/>
    </source>
</evidence>
<evidence type="ECO:0000256" key="4">
    <source>
        <dbReference type="ARBA" id="ARBA00022475"/>
    </source>
</evidence>
<dbReference type="InterPro" id="IPR051124">
    <property type="entry name" value="Phosphate_Transport_Permease"/>
</dbReference>
<evidence type="ECO:0000256" key="7">
    <source>
        <dbReference type="ARBA" id="ARBA00022989"/>
    </source>
</evidence>
<feature type="transmembrane region" description="Helical" evidence="9">
    <location>
        <begin position="12"/>
        <end position="34"/>
    </location>
</feature>
<evidence type="ECO:0000256" key="3">
    <source>
        <dbReference type="ARBA" id="ARBA00022448"/>
    </source>
</evidence>
<organism evidence="12 13">
    <name type="scientific">Streptococcus equi subsp. equi</name>
    <dbReference type="NCBI Taxonomy" id="148942"/>
    <lineage>
        <taxon>Bacteria</taxon>
        <taxon>Bacillati</taxon>
        <taxon>Bacillota</taxon>
        <taxon>Bacilli</taxon>
        <taxon>Lactobacillales</taxon>
        <taxon>Streptococcaceae</taxon>
        <taxon>Streptococcus</taxon>
    </lineage>
</organism>
<dbReference type="Pfam" id="PF00528">
    <property type="entry name" value="BPD_transp_1"/>
    <property type="match status" value="1"/>
</dbReference>
<evidence type="ECO:0000256" key="1">
    <source>
        <dbReference type="ARBA" id="ARBA00004651"/>
    </source>
</evidence>
<sequence length="287" mass="30693">MNKQAFKEDFFKVVFFLSAAMAVIAICLICIFIFSHGLPFIARYGMRAFLLGNDWSPSNQPASYGILPMIAGSLVITLGAMVIGVPTGILTSVFMVYYCPKACYGFLKSAINLMAAIPSIVYGFFGLQLLVPWIRSFAGNGMSVLTASLLLGIMILPTIISLSESAIRTVPKAYYSASLALGASHERSIFRVILPAAKSGLFSALILGFGRAIGETMAVILVAGNQPVLPSGLFEGTRTMTTNIVLEMAYASGQHREALIATSAVLFGFILIINACFAYVKGKSAHD</sequence>
<dbReference type="PROSITE" id="PS50928">
    <property type="entry name" value="ABC_TM1"/>
    <property type="match status" value="1"/>
</dbReference>
<gene>
    <name evidence="12" type="primary">pstC_2</name>
    <name evidence="12" type="ORF">NCTC12092_01358</name>
</gene>
<dbReference type="SUPFAM" id="SSF161098">
    <property type="entry name" value="MetI-like"/>
    <property type="match status" value="1"/>
</dbReference>
<keyword evidence="3 9" id="KW-0813">Transport</keyword>
<dbReference type="NCBIfam" id="TIGR02138">
    <property type="entry name" value="phosphate_pstC"/>
    <property type="match status" value="1"/>
</dbReference>
<keyword evidence="7 9" id="KW-1133">Transmembrane helix</keyword>
<dbReference type="Proteomes" id="UP000254461">
    <property type="component" value="Unassembled WGS sequence"/>
</dbReference>
<dbReference type="CDD" id="cd06261">
    <property type="entry name" value="TM_PBP2"/>
    <property type="match status" value="1"/>
</dbReference>
<keyword evidence="8 9" id="KW-0472">Membrane</keyword>
<comment type="subcellular location">
    <subcellularLocation>
        <location evidence="1 9">Cell membrane</location>
        <topology evidence="1 9">Multi-pass membrane protein</topology>
    </subcellularLocation>
</comment>
<feature type="transmembrane region" description="Helical" evidence="9">
    <location>
        <begin position="110"/>
        <end position="131"/>
    </location>
</feature>
<evidence type="ECO:0000259" key="11">
    <source>
        <dbReference type="PROSITE" id="PS50928"/>
    </source>
</evidence>
<dbReference type="PANTHER" id="PTHR30425">
    <property type="entry name" value="PHOSPHATE TRANSPORT SYSTEM PERMEASE PROTEIN PST"/>
    <property type="match status" value="1"/>
</dbReference>
<name>A0A380JTC2_9STRE</name>